<keyword evidence="1" id="KW-1133">Transmembrane helix</keyword>
<gene>
    <name evidence="2" type="ORF">FJQ54_11725</name>
</gene>
<dbReference type="OrthoDB" id="5405464at2"/>
<dbReference type="RefSeq" id="WP_140928604.1">
    <property type="nucleotide sequence ID" value="NZ_VFSU01000028.1"/>
</dbReference>
<evidence type="ECO:0000313" key="2">
    <source>
        <dbReference type="EMBL" id="TPE60078.1"/>
    </source>
</evidence>
<reference evidence="2 3" key="1">
    <citation type="submission" date="2019-06" db="EMBL/GenBank/DDBJ databases">
        <authorList>
            <person name="Lee I."/>
            <person name="Jang G.I."/>
            <person name="Hwang C.Y."/>
        </authorList>
    </citation>
    <scope>NUCLEOTIDE SEQUENCE [LARGE SCALE GENOMIC DNA]</scope>
    <source>
        <strain evidence="2 3">PAMC 28131</strain>
    </source>
</reference>
<comment type="caution">
    <text evidence="2">The sequence shown here is derived from an EMBL/GenBank/DDBJ whole genome shotgun (WGS) entry which is preliminary data.</text>
</comment>
<dbReference type="EMBL" id="VFSU01000028">
    <property type="protein sequence ID" value="TPE60078.1"/>
    <property type="molecule type" value="Genomic_DNA"/>
</dbReference>
<dbReference type="AlphaFoldDB" id="A0A501XHG3"/>
<evidence type="ECO:0008006" key="4">
    <source>
        <dbReference type="Google" id="ProtNLM"/>
    </source>
</evidence>
<name>A0A501XHG3_9SPHN</name>
<organism evidence="2 3">
    <name type="scientific">Sandaracinobacter neustonicus</name>
    <dbReference type="NCBI Taxonomy" id="1715348"/>
    <lineage>
        <taxon>Bacteria</taxon>
        <taxon>Pseudomonadati</taxon>
        <taxon>Pseudomonadota</taxon>
        <taxon>Alphaproteobacteria</taxon>
        <taxon>Sphingomonadales</taxon>
        <taxon>Sphingosinicellaceae</taxon>
        <taxon>Sandaracinobacter</taxon>
    </lineage>
</organism>
<feature type="transmembrane region" description="Helical" evidence="1">
    <location>
        <begin position="21"/>
        <end position="43"/>
    </location>
</feature>
<proteinExistence type="predicted"/>
<keyword evidence="1" id="KW-0472">Membrane</keyword>
<protein>
    <recommendedName>
        <fullName evidence="4">DUF4870 domain-containing protein</fullName>
    </recommendedName>
</protein>
<evidence type="ECO:0000313" key="3">
    <source>
        <dbReference type="Proteomes" id="UP000319897"/>
    </source>
</evidence>
<evidence type="ECO:0000256" key="1">
    <source>
        <dbReference type="SAM" id="Phobius"/>
    </source>
</evidence>
<keyword evidence="3" id="KW-1185">Reference proteome</keyword>
<accession>A0A501XHG3</accession>
<dbReference type="Proteomes" id="UP000319897">
    <property type="component" value="Unassembled WGS sequence"/>
</dbReference>
<sequence length="121" mass="13813">MANEPATTNDFDMNRPTIISLLYVGSFLAGITSIIGVILAYMWNGEPHDSWQDSHFRYHIRTFWIGIVWTIVAIIGSIITLFMLAWVLFPLVSVWFIARAIKSLMAAQKQQPLTNVETWIV</sequence>
<keyword evidence="1" id="KW-0812">Transmembrane</keyword>
<feature type="transmembrane region" description="Helical" evidence="1">
    <location>
        <begin position="63"/>
        <end position="96"/>
    </location>
</feature>